<dbReference type="GO" id="GO:0004190">
    <property type="term" value="F:aspartic-type endopeptidase activity"/>
    <property type="evidence" value="ECO:0007669"/>
    <property type="project" value="InterPro"/>
</dbReference>
<feature type="transmembrane region" description="Helical" evidence="3">
    <location>
        <begin position="379"/>
        <end position="400"/>
    </location>
</feature>
<dbReference type="InterPro" id="IPR033121">
    <property type="entry name" value="PEPTIDASE_A1"/>
</dbReference>
<keyword evidence="6" id="KW-1185">Reference proteome</keyword>
<evidence type="ECO:0000256" key="2">
    <source>
        <dbReference type="SAM" id="MobiDB-lite"/>
    </source>
</evidence>
<evidence type="ECO:0000256" key="1">
    <source>
        <dbReference type="ARBA" id="ARBA00007447"/>
    </source>
</evidence>
<reference evidence="6" key="1">
    <citation type="journal article" date="2014" name="Proc. Natl. Acad. Sci. U.S.A.">
        <title>Extensive sampling of basidiomycete genomes demonstrates inadequacy of the white-rot/brown-rot paradigm for wood decay fungi.</title>
        <authorList>
            <person name="Riley R."/>
            <person name="Salamov A.A."/>
            <person name="Brown D.W."/>
            <person name="Nagy L.G."/>
            <person name="Floudas D."/>
            <person name="Held B.W."/>
            <person name="Levasseur A."/>
            <person name="Lombard V."/>
            <person name="Morin E."/>
            <person name="Otillar R."/>
            <person name="Lindquist E.A."/>
            <person name="Sun H."/>
            <person name="LaButti K.M."/>
            <person name="Schmutz J."/>
            <person name="Jabbour D."/>
            <person name="Luo H."/>
            <person name="Baker S.E."/>
            <person name="Pisabarro A.G."/>
            <person name="Walton J.D."/>
            <person name="Blanchette R.A."/>
            <person name="Henrissat B."/>
            <person name="Martin F."/>
            <person name="Cullen D."/>
            <person name="Hibbett D.S."/>
            <person name="Grigoriev I.V."/>
        </authorList>
    </citation>
    <scope>NUCLEOTIDE SEQUENCE [LARGE SCALE GENOMIC DNA]</scope>
    <source>
        <strain evidence="6">MUCL 33604</strain>
    </source>
</reference>
<dbReference type="EMBL" id="KL197709">
    <property type="protein sequence ID" value="KDQ64214.1"/>
    <property type="molecule type" value="Genomic_DNA"/>
</dbReference>
<feature type="domain" description="Peptidase A1" evidence="4">
    <location>
        <begin position="1"/>
        <end position="311"/>
    </location>
</feature>
<dbReference type="CDD" id="cd05471">
    <property type="entry name" value="pepsin_like"/>
    <property type="match status" value="1"/>
</dbReference>
<evidence type="ECO:0000313" key="5">
    <source>
        <dbReference type="EMBL" id="KDQ64214.1"/>
    </source>
</evidence>
<evidence type="ECO:0000259" key="4">
    <source>
        <dbReference type="PROSITE" id="PS51767"/>
    </source>
</evidence>
<dbReference type="AlphaFoldDB" id="A0A067QB65"/>
<dbReference type="HOGENOM" id="CLU_013253_8_2_1"/>
<dbReference type="GO" id="GO:0006508">
    <property type="term" value="P:proteolysis"/>
    <property type="evidence" value="ECO:0007669"/>
    <property type="project" value="InterPro"/>
</dbReference>
<sequence>MDTGSSDLWVDTTGLDLSPFNDTGVNAGIQYGDTSIAEGPVLLGPVQFGGFRVDQQAFISAPGSNATFPSVDDLGILGVGATGLSVITNKLKNSSYNGRSFLDNVFMMNPEEPNYITFLLSRDPEVQITGGGTFTIGEVATDFASITNTPKREVVFTNSTLPRWSITVDGVIVNGKTYNGHSAFNSSFVNANQTIALIDSGTSSARVPRFYADAMYQNVPGAVFNSTLNAYVLPCDTKVNISFVFGTDEFPVNPIDATVILGEDDKGNLICIGAFEAGSIPPDLDMILGDSFLRNAHALFDFGAWATSGTSDPFMQLLSVTNQSQAWEQFDALNTVRLNSYKAIYDGPSGTGQNVADDTVSTQTSSPNASDSTLMRNSYIIIGLLGGVIVLLLILSVLVARGGENVGYKPVPSVPQAGHGGDEDPYGIAKPYTYSTP</sequence>
<keyword evidence="3" id="KW-0812">Transmembrane</keyword>
<keyword evidence="3" id="KW-1133">Transmembrane helix</keyword>
<name>A0A067QB65_9AGAM</name>
<dbReference type="PROSITE" id="PS51767">
    <property type="entry name" value="PEPTIDASE_A1"/>
    <property type="match status" value="1"/>
</dbReference>
<dbReference type="InterPro" id="IPR034164">
    <property type="entry name" value="Pepsin-like_dom"/>
</dbReference>
<evidence type="ECO:0000256" key="3">
    <source>
        <dbReference type="SAM" id="Phobius"/>
    </source>
</evidence>
<dbReference type="SUPFAM" id="SSF50630">
    <property type="entry name" value="Acid proteases"/>
    <property type="match status" value="1"/>
</dbReference>
<protein>
    <recommendedName>
        <fullName evidence="4">Peptidase A1 domain-containing protein</fullName>
    </recommendedName>
</protein>
<dbReference type="InterPro" id="IPR021109">
    <property type="entry name" value="Peptidase_aspartic_dom_sf"/>
</dbReference>
<dbReference type="Pfam" id="PF00026">
    <property type="entry name" value="Asp"/>
    <property type="match status" value="1"/>
</dbReference>
<feature type="region of interest" description="Disordered" evidence="2">
    <location>
        <begin position="412"/>
        <end position="437"/>
    </location>
</feature>
<organism evidence="5 6">
    <name type="scientific">Jaapia argillacea MUCL 33604</name>
    <dbReference type="NCBI Taxonomy" id="933084"/>
    <lineage>
        <taxon>Eukaryota</taxon>
        <taxon>Fungi</taxon>
        <taxon>Dikarya</taxon>
        <taxon>Basidiomycota</taxon>
        <taxon>Agaricomycotina</taxon>
        <taxon>Agaricomycetes</taxon>
        <taxon>Agaricomycetidae</taxon>
        <taxon>Jaapiales</taxon>
        <taxon>Jaapiaceae</taxon>
        <taxon>Jaapia</taxon>
    </lineage>
</organism>
<proteinExistence type="inferred from homology"/>
<evidence type="ECO:0000313" key="6">
    <source>
        <dbReference type="Proteomes" id="UP000027265"/>
    </source>
</evidence>
<comment type="similarity">
    <text evidence="1">Belongs to the peptidase A1 family.</text>
</comment>
<dbReference type="InParanoid" id="A0A067QB65"/>
<dbReference type="Proteomes" id="UP000027265">
    <property type="component" value="Unassembled WGS sequence"/>
</dbReference>
<dbReference type="Gene3D" id="2.40.70.10">
    <property type="entry name" value="Acid Proteases"/>
    <property type="match status" value="2"/>
</dbReference>
<dbReference type="InterPro" id="IPR001461">
    <property type="entry name" value="Aspartic_peptidase_A1"/>
</dbReference>
<dbReference type="PANTHER" id="PTHR47966:SF51">
    <property type="entry name" value="BETA-SITE APP-CLEAVING ENZYME, ISOFORM A-RELATED"/>
    <property type="match status" value="1"/>
</dbReference>
<dbReference type="PANTHER" id="PTHR47966">
    <property type="entry name" value="BETA-SITE APP-CLEAVING ENZYME, ISOFORM A-RELATED"/>
    <property type="match status" value="1"/>
</dbReference>
<dbReference type="OrthoDB" id="771136at2759"/>
<accession>A0A067QB65</accession>
<keyword evidence="3" id="KW-0472">Membrane</keyword>
<gene>
    <name evidence="5" type="ORF">JAAARDRAFT_187574</name>
</gene>